<dbReference type="SMART" id="SM00986">
    <property type="entry name" value="UDG"/>
    <property type="match status" value="1"/>
</dbReference>
<dbReference type="PANTHER" id="PTHR42160">
    <property type="entry name" value="URACIL-DNA GLYCOSYLASE SUPERFAMILY PROTEIN"/>
    <property type="match status" value="1"/>
</dbReference>
<dbReference type="Gene3D" id="3.40.470.10">
    <property type="entry name" value="Uracil-DNA glycosylase-like domain"/>
    <property type="match status" value="1"/>
</dbReference>
<accession>H8L614</accession>
<dbReference type="STRING" id="767434.Fraau_2392"/>
<dbReference type="SMART" id="SM00987">
    <property type="entry name" value="UreE_C"/>
    <property type="match status" value="1"/>
</dbReference>
<evidence type="ECO:0000313" key="3">
    <source>
        <dbReference type="Proteomes" id="UP000005234"/>
    </source>
</evidence>
<dbReference type="SUPFAM" id="SSF52141">
    <property type="entry name" value="Uracil-DNA glycosylase-like"/>
    <property type="match status" value="1"/>
</dbReference>
<protein>
    <submittedName>
        <fullName evidence="2">Uracil-DNA glycosylase</fullName>
    </submittedName>
</protein>
<dbReference type="EMBL" id="CP003350">
    <property type="protein sequence ID" value="AFC86757.1"/>
    <property type="molecule type" value="Genomic_DNA"/>
</dbReference>
<evidence type="ECO:0000313" key="2">
    <source>
        <dbReference type="EMBL" id="AFC86757.1"/>
    </source>
</evidence>
<dbReference type="InterPro" id="IPR047124">
    <property type="entry name" value="HI_0220.2"/>
</dbReference>
<dbReference type="OrthoDB" id="9789139at2"/>
<dbReference type="eggNOG" id="COG1573">
    <property type="taxonomic scope" value="Bacteria"/>
</dbReference>
<sequence length="226" mass="25567">MTEPPSTDQHRVPSGTALDLLADKARRCRLCVEHPDHGRPLDHAPRPVFQVSATARICIAGQAPGIRAHHSGIPFSDPSGQRLRQWMGIDEMAFYDASRMAILPMGFCFPGFDDHGSDKPPRPECARTWHASMLAAMPEVKLLLLVGGYAQRWHLRRLQAPKALTRPGVNDTVRHWRDIHDDADIRPTCIPLPHPSWRNSGWLKRNPWFEAELLPVLRITITDLLR</sequence>
<dbReference type="AlphaFoldDB" id="H8L614"/>
<dbReference type="PANTHER" id="PTHR42160:SF1">
    <property type="entry name" value="URACIL-DNA GLYCOSYLASE SUPERFAMILY PROTEIN"/>
    <property type="match status" value="1"/>
</dbReference>
<feature type="domain" description="Uracil-DNA glycosylase-like" evidence="1">
    <location>
        <begin position="48"/>
        <end position="218"/>
    </location>
</feature>
<dbReference type="KEGG" id="fau:Fraau_2392"/>
<dbReference type="InterPro" id="IPR005122">
    <property type="entry name" value="Uracil-DNA_glycosylase-like"/>
</dbReference>
<gene>
    <name evidence="2" type="ordered locus">Fraau_2392</name>
</gene>
<dbReference type="Proteomes" id="UP000005234">
    <property type="component" value="Chromosome"/>
</dbReference>
<reference evidence="2" key="1">
    <citation type="submission" date="2012-02" db="EMBL/GenBank/DDBJ databases">
        <title>The complete genome of Frateuria aurantia DSM 6220.</title>
        <authorList>
            <consortium name="US DOE Joint Genome Institute (JGI-PGF)"/>
            <person name="Lucas S."/>
            <person name="Copeland A."/>
            <person name="Lapidus A."/>
            <person name="Glavina del Rio T."/>
            <person name="Dalin E."/>
            <person name="Tice H."/>
            <person name="Bruce D."/>
            <person name="Goodwin L."/>
            <person name="Pitluck S."/>
            <person name="Peters L."/>
            <person name="Ovchinnikova G."/>
            <person name="Teshima H."/>
            <person name="Kyrpides N."/>
            <person name="Mavromatis K."/>
            <person name="Ivanova N."/>
            <person name="Brettin T."/>
            <person name="Detter J.C."/>
            <person name="Han C."/>
            <person name="Larimer F."/>
            <person name="Land M."/>
            <person name="Hauser L."/>
            <person name="Markowitz V."/>
            <person name="Cheng J.-F."/>
            <person name="Hugenholtz P."/>
            <person name="Woyke T."/>
            <person name="Wu D."/>
            <person name="Brambilla E."/>
            <person name="Klenk H.-P."/>
            <person name="Eisen J.A."/>
        </authorList>
    </citation>
    <scope>NUCLEOTIDE SEQUENCE</scope>
    <source>
        <strain evidence="2">DSM 6220</strain>
    </source>
</reference>
<dbReference type="CDD" id="cd10033">
    <property type="entry name" value="UDG_like"/>
    <property type="match status" value="1"/>
</dbReference>
<keyword evidence="3" id="KW-1185">Reference proteome</keyword>
<dbReference type="HOGENOM" id="CLU_075800_0_0_6"/>
<organism evidence="2 3">
    <name type="scientific">Frateuria aurantia (strain ATCC 33424 / DSM 6220 / KCTC 2777 / LMG 1558 / NBRC 3245 / NCIMB 13370)</name>
    <name type="common">Acetobacter aurantius</name>
    <dbReference type="NCBI Taxonomy" id="767434"/>
    <lineage>
        <taxon>Bacteria</taxon>
        <taxon>Pseudomonadati</taxon>
        <taxon>Pseudomonadota</taxon>
        <taxon>Gammaproteobacteria</taxon>
        <taxon>Lysobacterales</taxon>
        <taxon>Rhodanobacteraceae</taxon>
        <taxon>Frateuria</taxon>
    </lineage>
</organism>
<dbReference type="RefSeq" id="WP_014403760.1">
    <property type="nucleotide sequence ID" value="NC_017033.1"/>
</dbReference>
<dbReference type="Pfam" id="PF03167">
    <property type="entry name" value="UDG"/>
    <property type="match status" value="1"/>
</dbReference>
<dbReference type="InterPro" id="IPR036895">
    <property type="entry name" value="Uracil-DNA_glycosylase-like_sf"/>
</dbReference>
<name>H8L614_FRAAD</name>
<evidence type="ECO:0000259" key="1">
    <source>
        <dbReference type="SMART" id="SM00986"/>
    </source>
</evidence>
<proteinExistence type="predicted"/>